<dbReference type="PANTHER" id="PTHR21557">
    <property type="entry name" value="CORDON-BLEU"/>
    <property type="match status" value="1"/>
</dbReference>
<comment type="caution">
    <text evidence="2">The sequence shown here is derived from an EMBL/GenBank/DDBJ whole genome shotgun (WGS) entry which is preliminary data.</text>
</comment>
<feature type="region of interest" description="Disordered" evidence="1">
    <location>
        <begin position="711"/>
        <end position="777"/>
    </location>
</feature>
<dbReference type="InterPro" id="IPR039895">
    <property type="entry name" value="COBL-like"/>
</dbReference>
<feature type="region of interest" description="Disordered" evidence="1">
    <location>
        <begin position="572"/>
        <end position="596"/>
    </location>
</feature>
<feature type="compositionally biased region" description="Polar residues" evidence="1">
    <location>
        <begin position="740"/>
        <end position="777"/>
    </location>
</feature>
<feature type="region of interest" description="Disordered" evidence="1">
    <location>
        <begin position="680"/>
        <end position="699"/>
    </location>
</feature>
<feature type="region of interest" description="Disordered" evidence="1">
    <location>
        <begin position="249"/>
        <end position="329"/>
    </location>
</feature>
<sequence length="777" mass="87123">MMMPILDPNPVHHLHGHGHQTFYHQEHIPEQAGKMQLTLILPNGIPSVISVNANTPMMDLLVQAASLNKLNPSSYSLVVLDSNQHIIHFKANQTVGQIVQNCQLPQINGSTTISLLPKEATRTYSPAKPKTQPFEITVRLQVNLPDGQKIILRIDPNLPLYEIKEQICKQKKYTDTNRYTLRIPTKPDQRLLLGLSLAEYKTNELTLVHLKNDPDYIKNQLQSFDRLYRVRSESQPLRESVQEIENQQQALTNSKQRPASVQLNPTGSLTQGQNVTSLPARSTRPITSHTSLHAYWNDPNFDTQSQTSNSSSMTKKRRAPMPPGYVSPPLQEQQNMVLHSPDHHQSHESLTESINGTKQKRKAPVVPIATIPQETQTDEIVDHQQLQANNVEQQKINIKMSPSDEQRLLNLLAEQQAPITTTLLVTTQAPQENLNETHSTTPIYSQIQKVPKEVVQTESSYSTVQPPPTTPVREHEEIRSTSPTNYSVGEIVQAGIAEPPLVSPRTTSKESSPVEGLLKIVKDHNERAEIYQKNEKQPENVSYFRVAKSRYGKFETDSQGFVNNSNDVFAATDNNQEQQQPKTVKTSETTTTTTTTTRKPTLVVAQQQQQTKGKQAYDLLKKYEKEEQNPQSQIIDTEYLKTKVNDKEKSPTPPIQLEVTERTTHISVTVESDRKQIITRASPVPQQPSTSPSILAPKPFGKTVTEYRTVRRIGNDGETTTTTTVHTQTIPSTTNDSKESASNINNADQTNSNSTTQQESAINASRQNDGSENLTKN</sequence>
<dbReference type="GO" id="GO:0003785">
    <property type="term" value="F:actin monomer binding"/>
    <property type="evidence" value="ECO:0007669"/>
    <property type="project" value="InterPro"/>
</dbReference>
<gene>
    <name evidence="2" type="ORF">XDN619_LOCUS6147</name>
</gene>
<dbReference type="EMBL" id="CAJNRG010001698">
    <property type="protein sequence ID" value="CAF2037663.1"/>
    <property type="molecule type" value="Genomic_DNA"/>
</dbReference>
<feature type="compositionally biased region" description="Polar residues" evidence="1">
    <location>
        <begin position="572"/>
        <end position="581"/>
    </location>
</feature>
<reference evidence="2" key="1">
    <citation type="submission" date="2021-02" db="EMBL/GenBank/DDBJ databases">
        <authorList>
            <person name="Nowell W R."/>
        </authorList>
    </citation>
    <scope>NUCLEOTIDE SEQUENCE</scope>
</reference>
<dbReference type="Proteomes" id="UP000663887">
    <property type="component" value="Unassembled WGS sequence"/>
</dbReference>
<proteinExistence type="predicted"/>
<name>A0A816NP59_9BILA</name>
<protein>
    <submittedName>
        <fullName evidence="2">Uncharacterized protein</fullName>
    </submittedName>
</protein>
<feature type="compositionally biased region" description="Low complexity" evidence="1">
    <location>
        <begin position="719"/>
        <end position="734"/>
    </location>
</feature>
<organism evidence="2 3">
    <name type="scientific">Rotaria magnacalcarata</name>
    <dbReference type="NCBI Taxonomy" id="392030"/>
    <lineage>
        <taxon>Eukaryota</taxon>
        <taxon>Metazoa</taxon>
        <taxon>Spiralia</taxon>
        <taxon>Gnathifera</taxon>
        <taxon>Rotifera</taxon>
        <taxon>Eurotatoria</taxon>
        <taxon>Bdelloidea</taxon>
        <taxon>Philodinida</taxon>
        <taxon>Philodinidae</taxon>
        <taxon>Rotaria</taxon>
    </lineage>
</organism>
<feature type="compositionally biased region" description="Low complexity" evidence="1">
    <location>
        <begin position="582"/>
        <end position="596"/>
    </location>
</feature>
<accession>A0A816NP59</accession>
<evidence type="ECO:0000256" key="1">
    <source>
        <dbReference type="SAM" id="MobiDB-lite"/>
    </source>
</evidence>
<feature type="compositionally biased region" description="Polar residues" evidence="1">
    <location>
        <begin position="249"/>
        <end position="291"/>
    </location>
</feature>
<dbReference type="PANTHER" id="PTHR21557:SF2">
    <property type="entry name" value="CORDON-BLEU PROTEIN-LIKE 1"/>
    <property type="match status" value="1"/>
</dbReference>
<evidence type="ECO:0000313" key="3">
    <source>
        <dbReference type="Proteomes" id="UP000663887"/>
    </source>
</evidence>
<feature type="compositionally biased region" description="Low complexity" evidence="1">
    <location>
        <begin position="682"/>
        <end position="693"/>
    </location>
</feature>
<dbReference type="AlphaFoldDB" id="A0A816NP59"/>
<feature type="region of interest" description="Disordered" evidence="1">
    <location>
        <begin position="458"/>
        <end position="483"/>
    </location>
</feature>
<dbReference type="Gene3D" id="3.10.20.90">
    <property type="entry name" value="Phosphatidylinositol 3-kinase Catalytic Subunit, Chain A, domain 1"/>
    <property type="match status" value="1"/>
</dbReference>
<evidence type="ECO:0000313" key="2">
    <source>
        <dbReference type="EMBL" id="CAF2037663.1"/>
    </source>
</evidence>
<feature type="region of interest" description="Disordered" evidence="1">
    <location>
        <begin position="344"/>
        <end position="363"/>
    </location>
</feature>
<feature type="compositionally biased region" description="Low complexity" evidence="1">
    <location>
        <begin position="303"/>
        <end position="312"/>
    </location>
</feature>